<feature type="chain" id="PRO_5039236472" evidence="5">
    <location>
        <begin position="19"/>
        <end position="323"/>
    </location>
</feature>
<proteinExistence type="inferred from homology"/>
<reference evidence="7 8" key="1">
    <citation type="submission" date="2020-07" db="EMBL/GenBank/DDBJ databases">
        <title>Vallitalea guaymasensis genome.</title>
        <authorList>
            <person name="Postec A."/>
        </authorList>
    </citation>
    <scope>NUCLEOTIDE SEQUENCE [LARGE SCALE GENOMIC DNA]</scope>
    <source>
        <strain evidence="7 8">Ra1766G1</strain>
    </source>
</reference>
<dbReference type="GO" id="GO:0030313">
    <property type="term" value="C:cell envelope"/>
    <property type="evidence" value="ECO:0007669"/>
    <property type="project" value="UniProtKB-SubCell"/>
</dbReference>
<dbReference type="SUPFAM" id="SSF53822">
    <property type="entry name" value="Periplasmic binding protein-like I"/>
    <property type="match status" value="1"/>
</dbReference>
<dbReference type="Pfam" id="PF13407">
    <property type="entry name" value="Peripla_BP_4"/>
    <property type="match status" value="1"/>
</dbReference>
<dbReference type="PANTHER" id="PTHR46847">
    <property type="entry name" value="D-ALLOSE-BINDING PERIPLASMIC PROTEIN-RELATED"/>
    <property type="match status" value="1"/>
</dbReference>
<evidence type="ECO:0000256" key="5">
    <source>
        <dbReference type="SAM" id="SignalP"/>
    </source>
</evidence>
<evidence type="ECO:0000313" key="7">
    <source>
        <dbReference type="EMBL" id="QUH30530.1"/>
    </source>
</evidence>
<evidence type="ECO:0000256" key="3">
    <source>
        <dbReference type="ARBA" id="ARBA00022729"/>
    </source>
</evidence>
<evidence type="ECO:0000256" key="2">
    <source>
        <dbReference type="ARBA" id="ARBA00007639"/>
    </source>
</evidence>
<feature type="region of interest" description="Disordered" evidence="4">
    <location>
        <begin position="22"/>
        <end position="42"/>
    </location>
</feature>
<comment type="subcellular location">
    <subcellularLocation>
        <location evidence="1">Cell envelope</location>
    </subcellularLocation>
</comment>
<comment type="similarity">
    <text evidence="2">Belongs to the bacterial solute-binding protein 2 family.</text>
</comment>
<name>A0A8J8MD86_9FIRM</name>
<evidence type="ECO:0000256" key="1">
    <source>
        <dbReference type="ARBA" id="ARBA00004196"/>
    </source>
</evidence>
<evidence type="ECO:0000313" key="8">
    <source>
        <dbReference type="Proteomes" id="UP000677305"/>
    </source>
</evidence>
<keyword evidence="3 5" id="KW-0732">Signal</keyword>
<feature type="signal peptide" evidence="5">
    <location>
        <begin position="1"/>
        <end position="18"/>
    </location>
</feature>
<evidence type="ECO:0000256" key="4">
    <source>
        <dbReference type="SAM" id="MobiDB-lite"/>
    </source>
</evidence>
<evidence type="ECO:0000259" key="6">
    <source>
        <dbReference type="Pfam" id="PF13407"/>
    </source>
</evidence>
<dbReference type="PANTHER" id="PTHR46847:SF1">
    <property type="entry name" value="D-ALLOSE-BINDING PERIPLASMIC PROTEIN-RELATED"/>
    <property type="match status" value="1"/>
</dbReference>
<dbReference type="KEGG" id="vgu:HYG85_17090"/>
<dbReference type="Proteomes" id="UP000677305">
    <property type="component" value="Chromosome"/>
</dbReference>
<sequence>MKKVLVFVMCILLSMSFAGCKKEETKEPEKKEPVTKESEKKDPVVKEESITVGFAVSTLANPFFVTMKEGGEAKAEELGMDIITLDAQDSSETQVSQVEDLIARDVDIIIINPVDSDAIGVAVKEANKANIPVITVTRPSNSGEVVQHLDIDNAEAGKLAAEEVAKVLNGKGQIAILEGIAGAPSALDRQKGFEDVINEYPDIKIVTSLTANYSREEGAAVMEDILQANPELDVVYAHNDEMALGAVRTIKAANRLNEIKVFGIDATDDALVAIEKNEMSATVKQQPDLQMAKAVEAAMKVAKGEEVEEKVIIPLLLVNKDNL</sequence>
<dbReference type="AlphaFoldDB" id="A0A8J8MD86"/>
<dbReference type="Gene3D" id="3.40.50.2300">
    <property type="match status" value="2"/>
</dbReference>
<gene>
    <name evidence="7" type="ORF">HYG85_17090</name>
</gene>
<dbReference type="RefSeq" id="WP_212690688.1">
    <property type="nucleotide sequence ID" value="NZ_CP058561.1"/>
</dbReference>
<dbReference type="PROSITE" id="PS51257">
    <property type="entry name" value="PROKAR_LIPOPROTEIN"/>
    <property type="match status" value="1"/>
</dbReference>
<dbReference type="InterPro" id="IPR025997">
    <property type="entry name" value="SBP_2_dom"/>
</dbReference>
<keyword evidence="8" id="KW-1185">Reference proteome</keyword>
<accession>A0A8J8MD86</accession>
<feature type="domain" description="Periplasmic binding protein" evidence="6">
    <location>
        <begin position="52"/>
        <end position="306"/>
    </location>
</feature>
<dbReference type="EMBL" id="CP058561">
    <property type="protein sequence ID" value="QUH30530.1"/>
    <property type="molecule type" value="Genomic_DNA"/>
</dbReference>
<dbReference type="InterPro" id="IPR028082">
    <property type="entry name" value="Peripla_BP_I"/>
</dbReference>
<dbReference type="GO" id="GO:0030246">
    <property type="term" value="F:carbohydrate binding"/>
    <property type="evidence" value="ECO:0007669"/>
    <property type="project" value="UniProtKB-ARBA"/>
</dbReference>
<protein>
    <submittedName>
        <fullName evidence="7">Substrate-binding domain-containing protein</fullName>
    </submittedName>
</protein>
<organism evidence="7 8">
    <name type="scientific">Vallitalea guaymasensis</name>
    <dbReference type="NCBI Taxonomy" id="1185412"/>
    <lineage>
        <taxon>Bacteria</taxon>
        <taxon>Bacillati</taxon>
        <taxon>Bacillota</taxon>
        <taxon>Clostridia</taxon>
        <taxon>Lachnospirales</taxon>
        <taxon>Vallitaleaceae</taxon>
        <taxon>Vallitalea</taxon>
    </lineage>
</organism>